<dbReference type="GO" id="GO:0003677">
    <property type="term" value="F:DNA binding"/>
    <property type="evidence" value="ECO:0007669"/>
    <property type="project" value="UniProtKB-UniRule"/>
</dbReference>
<dbReference type="InterPro" id="IPR051662">
    <property type="entry name" value="H2.0_Homeobox_NeuralPatt"/>
</dbReference>
<feature type="DNA-binding region" description="Homeobox" evidence="4">
    <location>
        <begin position="300"/>
        <end position="359"/>
    </location>
</feature>
<organism evidence="8 9">
    <name type="scientific">Trichobilharzia regenti</name>
    <name type="common">Nasal bird schistosome</name>
    <dbReference type="NCBI Taxonomy" id="157069"/>
    <lineage>
        <taxon>Eukaryota</taxon>
        <taxon>Metazoa</taxon>
        <taxon>Spiralia</taxon>
        <taxon>Lophotrochozoa</taxon>
        <taxon>Platyhelminthes</taxon>
        <taxon>Trematoda</taxon>
        <taxon>Digenea</taxon>
        <taxon>Strigeidida</taxon>
        <taxon>Schistosomatoidea</taxon>
        <taxon>Schistosomatidae</taxon>
        <taxon>Trichobilharzia</taxon>
    </lineage>
</organism>
<evidence type="ECO:0000313" key="9">
    <source>
        <dbReference type="WBParaSite" id="TREG1_103460.1"/>
    </source>
</evidence>
<evidence type="ECO:0000256" key="3">
    <source>
        <dbReference type="ARBA" id="ARBA00023242"/>
    </source>
</evidence>
<keyword evidence="3 4" id="KW-0539">Nucleus</keyword>
<comment type="subcellular location">
    <subcellularLocation>
        <location evidence="4 5">Nucleus</location>
    </subcellularLocation>
</comment>
<protein>
    <submittedName>
        <fullName evidence="9">Homeobox domain-containing protein</fullName>
    </submittedName>
</protein>
<keyword evidence="1 4" id="KW-0238">DNA-binding</keyword>
<name>A0AA85ILP2_TRIRE</name>
<evidence type="ECO:0000256" key="6">
    <source>
        <dbReference type="SAM" id="MobiDB-lite"/>
    </source>
</evidence>
<dbReference type="Pfam" id="PF00046">
    <property type="entry name" value="Homeodomain"/>
    <property type="match status" value="1"/>
</dbReference>
<reference evidence="8" key="1">
    <citation type="submission" date="2022-06" db="EMBL/GenBank/DDBJ databases">
        <authorList>
            <person name="Berger JAMES D."/>
            <person name="Berger JAMES D."/>
        </authorList>
    </citation>
    <scope>NUCLEOTIDE SEQUENCE [LARGE SCALE GENOMIC DNA]</scope>
</reference>
<keyword evidence="8" id="KW-1185">Reference proteome</keyword>
<dbReference type="PANTHER" id="PTHR24331:SF0">
    <property type="entry name" value="DBX"/>
    <property type="match status" value="1"/>
</dbReference>
<dbReference type="PROSITE" id="PS50071">
    <property type="entry name" value="HOMEOBOX_2"/>
    <property type="match status" value="1"/>
</dbReference>
<dbReference type="InterPro" id="IPR009057">
    <property type="entry name" value="Homeodomain-like_sf"/>
</dbReference>
<reference evidence="9" key="2">
    <citation type="submission" date="2023-11" db="UniProtKB">
        <authorList>
            <consortium name="WormBaseParasite"/>
        </authorList>
    </citation>
    <scope>IDENTIFICATION</scope>
</reference>
<feature type="domain" description="Homeobox" evidence="7">
    <location>
        <begin position="298"/>
        <end position="358"/>
    </location>
</feature>
<dbReference type="GO" id="GO:0000981">
    <property type="term" value="F:DNA-binding transcription factor activity, RNA polymerase II-specific"/>
    <property type="evidence" value="ECO:0007669"/>
    <property type="project" value="InterPro"/>
</dbReference>
<dbReference type="WBParaSite" id="TREG1_103460.1">
    <property type="protein sequence ID" value="TREG1_103460.1"/>
    <property type="gene ID" value="TREG1_103460"/>
</dbReference>
<feature type="compositionally biased region" description="Low complexity" evidence="6">
    <location>
        <begin position="404"/>
        <end position="423"/>
    </location>
</feature>
<sequence>MKQENERGGYFNHTSNFNVSTLLGEDMETSRNKSNHAIHNSTILENNNHEKDMNPVHRSEIFNPIYSLSSNITTDGANQLKITSSIPCVTNQNSLRQEVNSSSTPVSSISSTHTNPFHSNAFYNKYDNLSDNKPVNLSLPVGSVSTMGNDYSHLSVNTFNDIYTDYNGLVMKINDYLQQVSPMTHLFSQWIFTHLLSSNMNSSQSIDNISHILNPMNEMTTNDWNSMSTNDTYSENNIQELNSNTIPNQSNSCFNEYSNLLTSDQLYNTRAEESKSLLSKSSLSKNLQTQDTLLVTQRRNMQHRAVFSDVQRRGLESAFRKHAYITKPDRKLLAEHLGLRDAQVKIWFQNRRMKWRNLRQNCKNPSISTTYYYHCQYEKRRKSSTKKLEKSCFSNLCMNKQLNLTSNNNNNSNNNDSTILSTDTETDQGSSVSHQIANIQSTIPTVIRTK</sequence>
<evidence type="ECO:0000256" key="1">
    <source>
        <dbReference type="ARBA" id="ARBA00023125"/>
    </source>
</evidence>
<evidence type="ECO:0000256" key="4">
    <source>
        <dbReference type="PROSITE-ProRule" id="PRU00108"/>
    </source>
</evidence>
<dbReference type="InterPro" id="IPR001356">
    <property type="entry name" value="HD"/>
</dbReference>
<dbReference type="GO" id="GO:0005634">
    <property type="term" value="C:nucleus"/>
    <property type="evidence" value="ECO:0007669"/>
    <property type="project" value="UniProtKB-SubCell"/>
</dbReference>
<dbReference type="PROSITE" id="PS00027">
    <property type="entry name" value="HOMEOBOX_1"/>
    <property type="match status" value="1"/>
</dbReference>
<keyword evidence="2 4" id="KW-0371">Homeobox</keyword>
<evidence type="ECO:0000256" key="2">
    <source>
        <dbReference type="ARBA" id="ARBA00023155"/>
    </source>
</evidence>
<dbReference type="AlphaFoldDB" id="A0AA85ILP2"/>
<dbReference type="Gene3D" id="1.10.10.60">
    <property type="entry name" value="Homeodomain-like"/>
    <property type="match status" value="1"/>
</dbReference>
<proteinExistence type="predicted"/>
<evidence type="ECO:0000259" key="7">
    <source>
        <dbReference type="PROSITE" id="PS50071"/>
    </source>
</evidence>
<evidence type="ECO:0000313" key="8">
    <source>
        <dbReference type="Proteomes" id="UP000050795"/>
    </source>
</evidence>
<dbReference type="CDD" id="cd00086">
    <property type="entry name" value="homeodomain"/>
    <property type="match status" value="1"/>
</dbReference>
<feature type="compositionally biased region" description="Polar residues" evidence="6">
    <location>
        <begin position="427"/>
        <end position="437"/>
    </location>
</feature>
<feature type="region of interest" description="Disordered" evidence="6">
    <location>
        <begin position="404"/>
        <end position="437"/>
    </location>
</feature>
<dbReference type="SMART" id="SM00389">
    <property type="entry name" value="HOX"/>
    <property type="match status" value="1"/>
</dbReference>
<dbReference type="SUPFAM" id="SSF46689">
    <property type="entry name" value="Homeodomain-like"/>
    <property type="match status" value="1"/>
</dbReference>
<accession>A0AA85ILP2</accession>
<evidence type="ECO:0000256" key="5">
    <source>
        <dbReference type="RuleBase" id="RU000682"/>
    </source>
</evidence>
<dbReference type="InterPro" id="IPR017970">
    <property type="entry name" value="Homeobox_CS"/>
</dbReference>
<dbReference type="PANTHER" id="PTHR24331">
    <property type="entry name" value="DBX"/>
    <property type="match status" value="1"/>
</dbReference>
<dbReference type="Proteomes" id="UP000050795">
    <property type="component" value="Unassembled WGS sequence"/>
</dbReference>